<dbReference type="InterPro" id="IPR027278">
    <property type="entry name" value="ACCD_DCysDesulf"/>
</dbReference>
<dbReference type="Gene3D" id="3.40.50.1100">
    <property type="match status" value="2"/>
</dbReference>
<evidence type="ECO:0000313" key="6">
    <source>
        <dbReference type="Proteomes" id="UP001595698"/>
    </source>
</evidence>
<dbReference type="InterPro" id="IPR036052">
    <property type="entry name" value="TrpB-like_PALP_sf"/>
</dbReference>
<dbReference type="PANTHER" id="PTHR43780">
    <property type="entry name" value="1-AMINOCYCLOPROPANE-1-CARBOXYLATE DEAMINASE-RELATED"/>
    <property type="match status" value="1"/>
</dbReference>
<evidence type="ECO:0000313" key="5">
    <source>
        <dbReference type="EMBL" id="MFC3979615.1"/>
    </source>
</evidence>
<keyword evidence="3" id="KW-0663">Pyridoxal phosphate</keyword>
<gene>
    <name evidence="5" type="ORF">ACFOYY_05770</name>
</gene>
<dbReference type="PANTHER" id="PTHR43780:SF2">
    <property type="entry name" value="1-AMINOCYCLOPROPANE-1-CARBOXYLATE DEAMINASE-RELATED"/>
    <property type="match status" value="1"/>
</dbReference>
<comment type="cofactor">
    <cofactor evidence="1">
        <name>pyridoxal 5'-phosphate</name>
        <dbReference type="ChEBI" id="CHEBI:597326"/>
    </cofactor>
</comment>
<dbReference type="InterPro" id="IPR001926">
    <property type="entry name" value="TrpB-like_PALP"/>
</dbReference>
<dbReference type="Proteomes" id="UP001595698">
    <property type="component" value="Unassembled WGS sequence"/>
</dbReference>
<sequence length="291" mass="31204">MAPSPLTELCDPRLAGAGVRLLLKRDDLIHPDLPGNKWRKLRYNLTRAAELGHDTLLTFGGAYSNHLRAVAAAGARFGFRTVGVVRGEEHLPLNEVLAFAVGRGMRLTYLDRTTYRAKHTAPVIETLRERFGRFYLLPEGGSNAQAVHGCAELPGEIAVPYDVVCCPVGTGGTLAGIAAGLEPGRRALGVSVLRGGGFLTEEVTRLQTEAYGHASGNWSIALDFHSGGYARSDAALDAFVTDFTARHGLRLDRIYVAKMMRAIFTMTEDGVFPPGTVLVAVITGPMPPPPG</sequence>
<evidence type="ECO:0000256" key="2">
    <source>
        <dbReference type="ARBA" id="ARBA00008639"/>
    </source>
</evidence>
<protein>
    <submittedName>
        <fullName evidence="5">1-aminocyclopropane-1-carboxylate deaminase/D-cysteine desulfhydrase</fullName>
    </submittedName>
</protein>
<evidence type="ECO:0000256" key="3">
    <source>
        <dbReference type="ARBA" id="ARBA00022898"/>
    </source>
</evidence>
<dbReference type="Pfam" id="PF00291">
    <property type="entry name" value="PALP"/>
    <property type="match status" value="1"/>
</dbReference>
<dbReference type="PIRSF" id="PIRSF006278">
    <property type="entry name" value="ACCD_DCysDesulf"/>
    <property type="match status" value="1"/>
</dbReference>
<dbReference type="EMBL" id="JBHSBC010000003">
    <property type="protein sequence ID" value="MFC3979615.1"/>
    <property type="molecule type" value="Genomic_DNA"/>
</dbReference>
<proteinExistence type="inferred from homology"/>
<comment type="similarity">
    <text evidence="2">Belongs to the ACC deaminase/D-cysteine desulfhydrase family.</text>
</comment>
<reference evidence="6" key="1">
    <citation type="journal article" date="2019" name="Int. J. Syst. Evol. Microbiol.">
        <title>The Global Catalogue of Microorganisms (GCM) 10K type strain sequencing project: providing services to taxonomists for standard genome sequencing and annotation.</title>
        <authorList>
            <consortium name="The Broad Institute Genomics Platform"/>
            <consortium name="The Broad Institute Genome Sequencing Center for Infectious Disease"/>
            <person name="Wu L."/>
            <person name="Ma J."/>
        </authorList>
    </citation>
    <scope>NUCLEOTIDE SEQUENCE [LARGE SCALE GENOMIC DNA]</scope>
    <source>
        <strain evidence="6">TBRC 7912</strain>
    </source>
</reference>
<feature type="domain" description="Tryptophan synthase beta chain-like PALP" evidence="4">
    <location>
        <begin position="12"/>
        <end position="284"/>
    </location>
</feature>
<evidence type="ECO:0000256" key="1">
    <source>
        <dbReference type="ARBA" id="ARBA00001933"/>
    </source>
</evidence>
<dbReference type="RefSeq" id="WP_386188410.1">
    <property type="nucleotide sequence ID" value="NZ_JBHSBC010000003.1"/>
</dbReference>
<dbReference type="SUPFAM" id="SSF53686">
    <property type="entry name" value="Tryptophan synthase beta subunit-like PLP-dependent enzymes"/>
    <property type="match status" value="1"/>
</dbReference>
<evidence type="ECO:0000259" key="4">
    <source>
        <dbReference type="Pfam" id="PF00291"/>
    </source>
</evidence>
<keyword evidence="6" id="KW-1185">Reference proteome</keyword>
<organism evidence="5 6">
    <name type="scientific">Streptosporangium jomthongense</name>
    <dbReference type="NCBI Taxonomy" id="1193683"/>
    <lineage>
        <taxon>Bacteria</taxon>
        <taxon>Bacillati</taxon>
        <taxon>Actinomycetota</taxon>
        <taxon>Actinomycetes</taxon>
        <taxon>Streptosporangiales</taxon>
        <taxon>Streptosporangiaceae</taxon>
        <taxon>Streptosporangium</taxon>
    </lineage>
</organism>
<name>A0ABV8EWR8_9ACTN</name>
<accession>A0ABV8EWR8</accession>
<comment type="caution">
    <text evidence="5">The sequence shown here is derived from an EMBL/GenBank/DDBJ whole genome shotgun (WGS) entry which is preliminary data.</text>
</comment>